<dbReference type="PANTHER" id="PTHR43640:SF1">
    <property type="entry name" value="THIOREDOXIN-DEPENDENT PEROXIREDOXIN"/>
    <property type="match status" value="1"/>
</dbReference>
<dbReference type="SUPFAM" id="SSF52833">
    <property type="entry name" value="Thioredoxin-like"/>
    <property type="match status" value="1"/>
</dbReference>
<dbReference type="GO" id="GO:0016491">
    <property type="term" value="F:oxidoreductase activity"/>
    <property type="evidence" value="ECO:0007669"/>
    <property type="project" value="InterPro"/>
</dbReference>
<keyword evidence="1" id="KW-0732">Signal</keyword>
<dbReference type="PROSITE" id="PS51352">
    <property type="entry name" value="THIOREDOXIN_2"/>
    <property type="match status" value="1"/>
</dbReference>
<dbReference type="Gene3D" id="3.40.30.10">
    <property type="entry name" value="Glutaredoxin"/>
    <property type="match status" value="1"/>
</dbReference>
<feature type="domain" description="Thioredoxin" evidence="2">
    <location>
        <begin position="25"/>
        <end position="173"/>
    </location>
</feature>
<name>A0A368KNU2_9BACT</name>
<feature type="chain" id="PRO_5016984626" evidence="1">
    <location>
        <begin position="19"/>
        <end position="201"/>
    </location>
</feature>
<dbReference type="InterPro" id="IPR013740">
    <property type="entry name" value="Redoxin"/>
</dbReference>
<accession>A0A368KNU2</accession>
<dbReference type="CDD" id="cd02969">
    <property type="entry name" value="PRX_like1"/>
    <property type="match status" value="1"/>
</dbReference>
<evidence type="ECO:0000313" key="3">
    <source>
        <dbReference type="EMBL" id="RCS46112.1"/>
    </source>
</evidence>
<proteinExistence type="predicted"/>
<protein>
    <submittedName>
        <fullName evidence="3">Thioredoxin family protein</fullName>
    </submittedName>
</protein>
<dbReference type="Proteomes" id="UP000253562">
    <property type="component" value="Unassembled WGS sequence"/>
</dbReference>
<sequence length="201" mass="22572">MKSMLSLFLMCFAFPLVAGEYNPVVDVGEVLSPWQDLPGTDGKSHAWEDLKEKPVVIVVFTCNTCPYAVEYESRINKLAAHWAKDDRVALVAINSNLIDDDSLEAMSEKAKEAKFTFPYLKDEKQELGKSWGATRTPEFFVLNQERKVVYMGALDNDTDAEKATINYVDAAVEATLAGKQPAVQETVPIGCNIRYKRSRRR</sequence>
<dbReference type="PANTHER" id="PTHR43640">
    <property type="entry name" value="OS07G0260300 PROTEIN"/>
    <property type="match status" value="1"/>
</dbReference>
<reference evidence="3 4" key="1">
    <citation type="submission" date="2018-07" db="EMBL/GenBank/DDBJ databases">
        <title>Comparative genomes isolates from brazilian mangrove.</title>
        <authorList>
            <person name="De Araujo J.E."/>
            <person name="Taketani R.G."/>
            <person name="Silva M.C.P."/>
            <person name="Lourenco M.V."/>
            <person name="Oliveira V.M."/>
            <person name="Andreote F.D."/>
        </authorList>
    </citation>
    <scope>NUCLEOTIDE SEQUENCE [LARGE SCALE GENOMIC DNA]</scope>
    <source>
        <strain evidence="3 4">HEX PRIS-MGV</strain>
    </source>
</reference>
<dbReference type="EMBL" id="QPEX01000033">
    <property type="protein sequence ID" value="RCS46112.1"/>
    <property type="molecule type" value="Genomic_DNA"/>
</dbReference>
<evidence type="ECO:0000313" key="4">
    <source>
        <dbReference type="Proteomes" id="UP000253562"/>
    </source>
</evidence>
<dbReference type="InterPro" id="IPR036249">
    <property type="entry name" value="Thioredoxin-like_sf"/>
</dbReference>
<dbReference type="Pfam" id="PF08534">
    <property type="entry name" value="Redoxin"/>
    <property type="match status" value="1"/>
</dbReference>
<gene>
    <name evidence="3" type="ORF">DTL42_16650</name>
</gene>
<feature type="signal peptide" evidence="1">
    <location>
        <begin position="1"/>
        <end position="18"/>
    </location>
</feature>
<dbReference type="InterPro" id="IPR013766">
    <property type="entry name" value="Thioredoxin_domain"/>
</dbReference>
<evidence type="ECO:0000259" key="2">
    <source>
        <dbReference type="PROSITE" id="PS51352"/>
    </source>
</evidence>
<evidence type="ECO:0000256" key="1">
    <source>
        <dbReference type="SAM" id="SignalP"/>
    </source>
</evidence>
<dbReference type="InterPro" id="IPR047262">
    <property type="entry name" value="PRX-like1"/>
</dbReference>
<comment type="caution">
    <text evidence="3">The sequence shown here is derived from an EMBL/GenBank/DDBJ whole genome shotgun (WGS) entry which is preliminary data.</text>
</comment>
<organism evidence="3 4">
    <name type="scientific">Bremerella cremea</name>
    <dbReference type="NCBI Taxonomy" id="1031537"/>
    <lineage>
        <taxon>Bacteria</taxon>
        <taxon>Pseudomonadati</taxon>
        <taxon>Planctomycetota</taxon>
        <taxon>Planctomycetia</taxon>
        <taxon>Pirellulales</taxon>
        <taxon>Pirellulaceae</taxon>
        <taxon>Bremerella</taxon>
    </lineage>
</organism>
<dbReference type="AlphaFoldDB" id="A0A368KNU2"/>
<dbReference type="OrthoDB" id="9809746at2"/>